<protein>
    <recommendedName>
        <fullName evidence="3">FZ domain-containing protein</fullName>
    </recommendedName>
</protein>
<feature type="transmembrane region" description="Helical" evidence="1">
    <location>
        <begin position="368"/>
        <end position="391"/>
    </location>
</feature>
<dbReference type="AlphaFoldDB" id="A0A7S2WUE8"/>
<feature type="transmembrane region" description="Helical" evidence="1">
    <location>
        <begin position="259"/>
        <end position="279"/>
    </location>
</feature>
<feature type="transmembrane region" description="Helical" evidence="1">
    <location>
        <begin position="204"/>
        <end position="223"/>
    </location>
</feature>
<dbReference type="EMBL" id="HBHK01026644">
    <property type="protein sequence ID" value="CAD9706459.1"/>
    <property type="molecule type" value="Transcribed_RNA"/>
</dbReference>
<organism evidence="2">
    <name type="scientific">Mucochytrium quahogii</name>
    <dbReference type="NCBI Taxonomy" id="96639"/>
    <lineage>
        <taxon>Eukaryota</taxon>
        <taxon>Sar</taxon>
        <taxon>Stramenopiles</taxon>
        <taxon>Bigyra</taxon>
        <taxon>Labyrinthulomycetes</taxon>
        <taxon>Thraustochytrida</taxon>
        <taxon>Thraustochytriidae</taxon>
        <taxon>Mucochytrium</taxon>
    </lineage>
</organism>
<feature type="transmembrane region" description="Helical" evidence="1">
    <location>
        <begin position="299"/>
        <end position="318"/>
    </location>
</feature>
<keyword evidence="1" id="KW-0812">Transmembrane</keyword>
<gene>
    <name evidence="2" type="ORF">QSP1433_LOCUS16761</name>
</gene>
<evidence type="ECO:0000313" key="2">
    <source>
        <dbReference type="EMBL" id="CAD9706459.1"/>
    </source>
</evidence>
<sequence>MATFPPCFEARSESWPQKMCPKMCLSLWDSCGLGFENVERAGFGDHLIKCSDKIGNATKVAYTYLYQHYLQQWNGSYMYMDRSTALVSPAGNSIDVPCFDSEKITTRCSRKQCPLPYVEYSRSISTMDSFNSSTCSDKGIDGIDCDNCESTCQQQCPYPLWDEATWDRMWIARWLPAVLGIPLNLGISVIEGRKLRSKSIRTRAQANVWVFLCAFVGLLYALLDAVPTMVLKADIRCNGDPVLSEDNHGGHPFCKVGVYNVHLLQILLGCVGVTMFQLYQKLKYAAKFKSYTLSRRSTVLCSVYVLLPVVLILIHSTLPTLDGQPNTIVNGTTILTDMYDANNIRYQFSCGPRFEHLEYEWGLVMIPLIFYGSILIIYSALLLQMVFQMTVASSNGQRKAVNRTMMNLAKTMIRLSLVCAFLTFLNLGTVVPFLGKALEFSGDLYFFSRCAASGGDLTQCAGNVSACDIEMSLDNITAIEEKCGKYDEMAPNPALMVLINLSYSCPPFAFGLLFGYNLLKTAYRRISKTVATSIAPGSNTSSASSEITATK</sequence>
<proteinExistence type="predicted"/>
<evidence type="ECO:0000256" key="1">
    <source>
        <dbReference type="SAM" id="Phobius"/>
    </source>
</evidence>
<evidence type="ECO:0008006" key="3">
    <source>
        <dbReference type="Google" id="ProtNLM"/>
    </source>
</evidence>
<feature type="transmembrane region" description="Helical" evidence="1">
    <location>
        <begin position="174"/>
        <end position="192"/>
    </location>
</feature>
<name>A0A7S2WUE8_9STRA</name>
<keyword evidence="1" id="KW-1133">Transmembrane helix</keyword>
<feature type="transmembrane region" description="Helical" evidence="1">
    <location>
        <begin position="412"/>
        <end position="434"/>
    </location>
</feature>
<dbReference type="Gene3D" id="1.20.1070.10">
    <property type="entry name" value="Rhodopsin 7-helix transmembrane proteins"/>
    <property type="match status" value="1"/>
</dbReference>
<reference evidence="2" key="1">
    <citation type="submission" date="2021-01" db="EMBL/GenBank/DDBJ databases">
        <authorList>
            <person name="Corre E."/>
            <person name="Pelletier E."/>
            <person name="Niang G."/>
            <person name="Scheremetjew M."/>
            <person name="Finn R."/>
            <person name="Kale V."/>
            <person name="Holt S."/>
            <person name="Cochrane G."/>
            <person name="Meng A."/>
            <person name="Brown T."/>
            <person name="Cohen L."/>
        </authorList>
    </citation>
    <scope>NUCLEOTIDE SEQUENCE</scope>
    <source>
        <strain evidence="2">NY070348D</strain>
    </source>
</reference>
<keyword evidence="1" id="KW-0472">Membrane</keyword>
<feature type="transmembrane region" description="Helical" evidence="1">
    <location>
        <begin position="494"/>
        <end position="519"/>
    </location>
</feature>
<accession>A0A7S2WUE8</accession>